<keyword evidence="5" id="KW-0547">Nucleotide-binding</keyword>
<comment type="subcellular location">
    <subcellularLocation>
        <location evidence="1">Cell membrane</location>
        <topology evidence="1">Peripheral membrane protein</topology>
    </subcellularLocation>
</comment>
<keyword evidence="8" id="KW-0472">Membrane</keyword>
<dbReference type="PROSITE" id="PS50893">
    <property type="entry name" value="ABC_TRANSPORTER_2"/>
    <property type="match status" value="1"/>
</dbReference>
<dbReference type="CDD" id="cd03225">
    <property type="entry name" value="ABC_cobalt_CbiO_domain1"/>
    <property type="match status" value="1"/>
</dbReference>
<comment type="caution">
    <text evidence="10">The sequence shown here is derived from an EMBL/GenBank/DDBJ whole genome shotgun (WGS) entry which is preliminary data.</text>
</comment>
<keyword evidence="7" id="KW-1278">Translocase</keyword>
<dbReference type="InterPro" id="IPR015856">
    <property type="entry name" value="ABC_transpr_CbiO/EcfA_su"/>
</dbReference>
<evidence type="ECO:0000256" key="7">
    <source>
        <dbReference type="ARBA" id="ARBA00022967"/>
    </source>
</evidence>
<dbReference type="GO" id="GO:0005524">
    <property type="term" value="F:ATP binding"/>
    <property type="evidence" value="ECO:0007669"/>
    <property type="project" value="UniProtKB-KW"/>
</dbReference>
<gene>
    <name evidence="10" type="ORF">RWD45_02295</name>
</gene>
<dbReference type="EMBL" id="JAWDIQ010000001">
    <property type="protein sequence ID" value="MDY0407648.1"/>
    <property type="molecule type" value="Genomic_DNA"/>
</dbReference>
<accession>A0ABU5CQC1</accession>
<evidence type="ECO:0000256" key="6">
    <source>
        <dbReference type="ARBA" id="ARBA00022840"/>
    </source>
</evidence>
<dbReference type="InterPro" id="IPR027417">
    <property type="entry name" value="P-loop_NTPase"/>
</dbReference>
<dbReference type="InterPro" id="IPR017871">
    <property type="entry name" value="ABC_transporter-like_CS"/>
</dbReference>
<feature type="domain" description="ABC transporter" evidence="9">
    <location>
        <begin position="4"/>
        <end position="245"/>
    </location>
</feature>
<evidence type="ECO:0000256" key="5">
    <source>
        <dbReference type="ARBA" id="ARBA00022741"/>
    </source>
</evidence>
<evidence type="ECO:0000256" key="4">
    <source>
        <dbReference type="ARBA" id="ARBA00022475"/>
    </source>
</evidence>
<comment type="similarity">
    <text evidence="2">Belongs to the ABC transporter superfamily.</text>
</comment>
<name>A0ABU5CQC1_9BACI</name>
<sequence length="291" mass="32170">MSMIQVEGLKYRYPDTDKLAIHDVSFTIEKGEFIGIIGRNTAGKSTLCYALSGLVPHFFKGAYGGKVIIDGVEVRQSDMNEVVKKIGLVFDNPFSQMTGSKYTVFDEIAFGLENLGIDRGEMVARIERSLELLEITNIREKNPFDLSGGQMQRVAIASVVAMKPTILILDEPTSQLDPQGSDEVFKVVENLAKEGITIMMAEQKMEKLAQYADRVLLLDDGKLIDFATPEKIFSRDDLYERGVEAPVVTNVAKALGIYDQKTGLYPATLQQLKANQLATKTVLRKLGGHGE</sequence>
<keyword evidence="4" id="KW-1003">Cell membrane</keyword>
<dbReference type="PANTHER" id="PTHR43553:SF24">
    <property type="entry name" value="ENERGY-COUPLING FACTOR TRANSPORTER ATP-BINDING PROTEIN ECFA1"/>
    <property type="match status" value="1"/>
</dbReference>
<evidence type="ECO:0000313" key="10">
    <source>
        <dbReference type="EMBL" id="MDY0407648.1"/>
    </source>
</evidence>
<evidence type="ECO:0000256" key="2">
    <source>
        <dbReference type="ARBA" id="ARBA00005417"/>
    </source>
</evidence>
<proteinExistence type="inferred from homology"/>
<dbReference type="RefSeq" id="WP_320378443.1">
    <property type="nucleotide sequence ID" value="NZ_JAWDIQ010000001.1"/>
</dbReference>
<evidence type="ECO:0000259" key="9">
    <source>
        <dbReference type="PROSITE" id="PS50893"/>
    </source>
</evidence>
<dbReference type="Proteomes" id="UP001275315">
    <property type="component" value="Unassembled WGS sequence"/>
</dbReference>
<evidence type="ECO:0000256" key="1">
    <source>
        <dbReference type="ARBA" id="ARBA00004202"/>
    </source>
</evidence>
<dbReference type="InterPro" id="IPR003439">
    <property type="entry name" value="ABC_transporter-like_ATP-bd"/>
</dbReference>
<keyword evidence="3" id="KW-0813">Transport</keyword>
<dbReference type="PROSITE" id="PS00211">
    <property type="entry name" value="ABC_TRANSPORTER_1"/>
    <property type="match status" value="1"/>
</dbReference>
<dbReference type="Pfam" id="PF00005">
    <property type="entry name" value="ABC_tran"/>
    <property type="match status" value="1"/>
</dbReference>
<keyword evidence="11" id="KW-1185">Reference proteome</keyword>
<dbReference type="SUPFAM" id="SSF52540">
    <property type="entry name" value="P-loop containing nucleoside triphosphate hydrolases"/>
    <property type="match status" value="1"/>
</dbReference>
<dbReference type="SMART" id="SM00382">
    <property type="entry name" value="AAA"/>
    <property type="match status" value="1"/>
</dbReference>
<dbReference type="InterPro" id="IPR050095">
    <property type="entry name" value="ECF_ABC_transporter_ATP-bd"/>
</dbReference>
<dbReference type="PANTHER" id="PTHR43553">
    <property type="entry name" value="HEAVY METAL TRANSPORTER"/>
    <property type="match status" value="1"/>
</dbReference>
<dbReference type="Gene3D" id="3.40.50.300">
    <property type="entry name" value="P-loop containing nucleotide triphosphate hydrolases"/>
    <property type="match status" value="1"/>
</dbReference>
<evidence type="ECO:0000256" key="8">
    <source>
        <dbReference type="ARBA" id="ARBA00023136"/>
    </source>
</evidence>
<protein>
    <submittedName>
        <fullName evidence="10">ABC transporter ATP-binding protein</fullName>
    </submittedName>
</protein>
<evidence type="ECO:0000256" key="3">
    <source>
        <dbReference type="ARBA" id="ARBA00022448"/>
    </source>
</evidence>
<evidence type="ECO:0000313" key="11">
    <source>
        <dbReference type="Proteomes" id="UP001275315"/>
    </source>
</evidence>
<organism evidence="10 11">
    <name type="scientific">Paracerasibacillus soli</name>
    <dbReference type="NCBI Taxonomy" id="480284"/>
    <lineage>
        <taxon>Bacteria</taxon>
        <taxon>Bacillati</taxon>
        <taxon>Bacillota</taxon>
        <taxon>Bacilli</taxon>
        <taxon>Bacillales</taxon>
        <taxon>Bacillaceae</taxon>
        <taxon>Paracerasibacillus</taxon>
    </lineage>
</organism>
<dbReference type="InterPro" id="IPR003593">
    <property type="entry name" value="AAA+_ATPase"/>
</dbReference>
<keyword evidence="6 10" id="KW-0067">ATP-binding</keyword>
<reference evidence="10 11" key="1">
    <citation type="submission" date="2023-10" db="EMBL/GenBank/DDBJ databases">
        <title>Virgibacillus soli CC-YMP-6 genome.</title>
        <authorList>
            <person name="Miliotis G."/>
            <person name="Sengupta P."/>
            <person name="Hameed A."/>
            <person name="Chuvochina M."/>
            <person name="Mcdonagh F."/>
            <person name="Simpson A.C."/>
            <person name="Singh N.K."/>
            <person name="Rekha P.D."/>
            <person name="Raman K."/>
            <person name="Hugenholtz P."/>
            <person name="Venkateswaran K."/>
        </authorList>
    </citation>
    <scope>NUCLEOTIDE SEQUENCE [LARGE SCALE GENOMIC DNA]</scope>
    <source>
        <strain evidence="10 11">CC-YMP-6</strain>
    </source>
</reference>